<keyword evidence="1" id="KW-0812">Transmembrane</keyword>
<dbReference type="Proteomes" id="UP000465778">
    <property type="component" value="Unassembled WGS sequence"/>
</dbReference>
<evidence type="ECO:0000313" key="3">
    <source>
        <dbReference type="Proteomes" id="UP000465778"/>
    </source>
</evidence>
<keyword evidence="1" id="KW-0472">Membrane</keyword>
<accession>A0A800MXF1</accession>
<feature type="transmembrane region" description="Helical" evidence="1">
    <location>
        <begin position="245"/>
        <end position="265"/>
    </location>
</feature>
<feature type="transmembrane region" description="Helical" evidence="1">
    <location>
        <begin position="159"/>
        <end position="182"/>
    </location>
</feature>
<keyword evidence="1" id="KW-1133">Transmembrane helix</keyword>
<evidence type="ECO:0000313" key="2">
    <source>
        <dbReference type="EMBL" id="KAF0824171.1"/>
    </source>
</evidence>
<dbReference type="EMBL" id="VDEM01000018">
    <property type="protein sequence ID" value="KAF0824171.1"/>
    <property type="molecule type" value="Genomic_DNA"/>
</dbReference>
<dbReference type="PANTHER" id="PTHR37305:SF1">
    <property type="entry name" value="MEMBRANE PROTEIN"/>
    <property type="match status" value="1"/>
</dbReference>
<evidence type="ECO:0008006" key="4">
    <source>
        <dbReference type="Google" id="ProtNLM"/>
    </source>
</evidence>
<protein>
    <recommendedName>
        <fullName evidence="4">ABC transporter permease</fullName>
    </recommendedName>
</protein>
<name>A0A800MXF1_CYTFI</name>
<dbReference type="PANTHER" id="PTHR37305">
    <property type="entry name" value="INTEGRAL MEMBRANE PROTEIN-RELATED"/>
    <property type="match status" value="1"/>
</dbReference>
<feature type="transmembrane region" description="Helical" evidence="1">
    <location>
        <begin position="103"/>
        <end position="134"/>
    </location>
</feature>
<dbReference type="RefSeq" id="WP_159344970.1">
    <property type="nucleotide sequence ID" value="NZ_JBALOT010000051.1"/>
</dbReference>
<proteinExistence type="predicted"/>
<sequence length="272" mass="31013">MRSIFLCEWERLWSKKSSILFFILIPFLVLVTALQSRENNEVLEKTDPQYSVWSNFPVMSIAEVFMLYFNIVAVLIIIMSFTHEYRTGQLRMVLQRSFRFSSVFWAKYFSVLLYLFLLVAAYFICSLAAGWLFFDSAEKVYLFFQPEPVSPLHSLGYSAAYYLLSYLSLSAVASVAVLVGVISRSSTTAFAITAGFLLASMLFPVLLGMFGESNGYSQYVYFSLIEIQFSGIVQMLTDQVFLKGWILAVLMAYILMGTAVSLIIFSRRDSLH</sequence>
<organism evidence="2 3">
    <name type="scientific">Cytobacillus firmus</name>
    <name type="common">Bacillus firmus</name>
    <dbReference type="NCBI Taxonomy" id="1399"/>
    <lineage>
        <taxon>Bacteria</taxon>
        <taxon>Bacillati</taxon>
        <taxon>Bacillota</taxon>
        <taxon>Bacilli</taxon>
        <taxon>Bacillales</taxon>
        <taxon>Bacillaceae</taxon>
        <taxon>Cytobacillus</taxon>
    </lineage>
</organism>
<dbReference type="AlphaFoldDB" id="A0A800MXF1"/>
<reference evidence="2 3" key="1">
    <citation type="journal article" date="2020" name="G3 (Bethesda)">
        <title>Whole Genome Sequencing and Comparative Genomics of Two Nematicidal Bacillus Strains Reveals a Wide Range of Possible Virulence Factors.</title>
        <authorList>
            <person name="Susic N."/>
            <person name="Janezic S."/>
            <person name="Rupnik M."/>
            <person name="Geric Stare B."/>
        </authorList>
    </citation>
    <scope>NUCLEOTIDE SEQUENCE [LARGE SCALE GENOMIC DNA]</scope>
    <source>
        <strain evidence="2 3">I-1582</strain>
    </source>
</reference>
<comment type="caution">
    <text evidence="2">The sequence shown here is derived from an EMBL/GenBank/DDBJ whole genome shotgun (WGS) entry which is preliminary data.</text>
</comment>
<feature type="transmembrane region" description="Helical" evidence="1">
    <location>
        <begin position="60"/>
        <end position="82"/>
    </location>
</feature>
<dbReference type="OrthoDB" id="2677990at2"/>
<feature type="transmembrane region" description="Helical" evidence="1">
    <location>
        <begin position="189"/>
        <end position="210"/>
    </location>
</feature>
<gene>
    <name evidence="2" type="ORF">KIS1582_1986</name>
</gene>
<evidence type="ECO:0000256" key="1">
    <source>
        <dbReference type="SAM" id="Phobius"/>
    </source>
</evidence>